<sequence length="142" mass="17003">MKPNQEIRSKQDLLNHFGSSQQLEILNLKQMENLLEMNVPPEIWEDASNRNLLSFSQQFVLQTIRFGFNNGEIEYIYLISFFTYLTELSLYDNYIQISNIFCYFQAQKPVKTRFKQQPYRRYISDLTIDDRSDFLGEIFVSE</sequence>
<dbReference type="EMBL" id="CATOUU010000108">
    <property type="protein sequence ID" value="CAI9916571.1"/>
    <property type="molecule type" value="Genomic_DNA"/>
</dbReference>
<keyword evidence="3" id="KW-1185">Reference proteome</keyword>
<proteinExistence type="predicted"/>
<protein>
    <submittedName>
        <fullName evidence="2">Hypothetical_protein</fullName>
    </submittedName>
</protein>
<gene>
    <name evidence="2" type="ORF">HINF_LOCUS19945</name>
    <name evidence="1" type="ORF">HINF_LOCUS4216</name>
</gene>
<evidence type="ECO:0000313" key="2">
    <source>
        <dbReference type="EMBL" id="CAL6006019.1"/>
    </source>
</evidence>
<dbReference type="Proteomes" id="UP001642409">
    <property type="component" value="Unassembled WGS sequence"/>
</dbReference>
<comment type="caution">
    <text evidence="1">The sequence shown here is derived from an EMBL/GenBank/DDBJ whole genome shotgun (WGS) entry which is preliminary data.</text>
</comment>
<reference evidence="1" key="1">
    <citation type="submission" date="2023-06" db="EMBL/GenBank/DDBJ databases">
        <authorList>
            <person name="Kurt Z."/>
        </authorList>
    </citation>
    <scope>NUCLEOTIDE SEQUENCE</scope>
</reference>
<evidence type="ECO:0000313" key="1">
    <source>
        <dbReference type="EMBL" id="CAI9916571.1"/>
    </source>
</evidence>
<name>A0AA86TGF8_9EUKA</name>
<evidence type="ECO:0000313" key="3">
    <source>
        <dbReference type="Proteomes" id="UP001642409"/>
    </source>
</evidence>
<organism evidence="1">
    <name type="scientific">Hexamita inflata</name>
    <dbReference type="NCBI Taxonomy" id="28002"/>
    <lineage>
        <taxon>Eukaryota</taxon>
        <taxon>Metamonada</taxon>
        <taxon>Diplomonadida</taxon>
        <taxon>Hexamitidae</taxon>
        <taxon>Hexamitinae</taxon>
        <taxon>Hexamita</taxon>
    </lineage>
</organism>
<accession>A0AA86TGF8</accession>
<reference evidence="2 3" key="2">
    <citation type="submission" date="2024-07" db="EMBL/GenBank/DDBJ databases">
        <authorList>
            <person name="Akdeniz Z."/>
        </authorList>
    </citation>
    <scope>NUCLEOTIDE SEQUENCE [LARGE SCALE GENOMIC DNA]</scope>
</reference>
<dbReference type="EMBL" id="CAXDID020000053">
    <property type="protein sequence ID" value="CAL6006019.1"/>
    <property type="molecule type" value="Genomic_DNA"/>
</dbReference>
<dbReference type="AlphaFoldDB" id="A0AA86TGF8"/>